<protein>
    <recommendedName>
        <fullName evidence="5">Flagellar assembly factor FliW</fullName>
    </recommendedName>
</protein>
<dbReference type="Pfam" id="PF02623">
    <property type="entry name" value="FliW"/>
    <property type="match status" value="1"/>
</dbReference>
<reference evidence="4" key="1">
    <citation type="submission" date="2018-05" db="EMBL/GenBank/DDBJ databases">
        <authorList>
            <person name="Lanie J.A."/>
            <person name="Ng W.-L."/>
            <person name="Kazmierczak K.M."/>
            <person name="Andrzejewski T.M."/>
            <person name="Davidsen T.M."/>
            <person name="Wayne K.J."/>
            <person name="Tettelin H."/>
            <person name="Glass J.I."/>
            <person name="Rusch D."/>
            <person name="Podicherti R."/>
            <person name="Tsui H.-C.T."/>
            <person name="Winkler M.E."/>
        </authorList>
    </citation>
    <scope>NUCLEOTIDE SEQUENCE</scope>
</reference>
<gene>
    <name evidence="4" type="ORF">METZ01_LOCUS203274</name>
</gene>
<dbReference type="GO" id="GO:0006417">
    <property type="term" value="P:regulation of translation"/>
    <property type="evidence" value="ECO:0007669"/>
    <property type="project" value="UniProtKB-KW"/>
</dbReference>
<dbReference type="HAMAP" id="MF_01185">
    <property type="entry name" value="FliW"/>
    <property type="match status" value="1"/>
</dbReference>
<dbReference type="SUPFAM" id="SSF141457">
    <property type="entry name" value="BH3618-like"/>
    <property type="match status" value="1"/>
</dbReference>
<keyword evidence="2" id="KW-1005">Bacterial flagellum biogenesis</keyword>
<dbReference type="AlphaFoldDB" id="A0A382EID2"/>
<dbReference type="GO" id="GO:0044780">
    <property type="term" value="P:bacterial-type flagellum assembly"/>
    <property type="evidence" value="ECO:0007669"/>
    <property type="project" value="InterPro"/>
</dbReference>
<evidence type="ECO:0000256" key="3">
    <source>
        <dbReference type="ARBA" id="ARBA00022845"/>
    </source>
</evidence>
<evidence type="ECO:0000256" key="1">
    <source>
        <dbReference type="ARBA" id="ARBA00022490"/>
    </source>
</evidence>
<keyword evidence="1" id="KW-0963">Cytoplasm</keyword>
<evidence type="ECO:0000256" key="2">
    <source>
        <dbReference type="ARBA" id="ARBA00022795"/>
    </source>
</evidence>
<accession>A0A382EID2</accession>
<name>A0A382EID2_9ZZZZ</name>
<organism evidence="4">
    <name type="scientific">marine metagenome</name>
    <dbReference type="NCBI Taxonomy" id="408172"/>
    <lineage>
        <taxon>unclassified sequences</taxon>
        <taxon>metagenomes</taxon>
        <taxon>ecological metagenomes</taxon>
    </lineage>
</organism>
<evidence type="ECO:0000313" key="4">
    <source>
        <dbReference type="EMBL" id="SVB50420.1"/>
    </source>
</evidence>
<dbReference type="EMBL" id="UINC01044665">
    <property type="protein sequence ID" value="SVB50420.1"/>
    <property type="molecule type" value="Genomic_DNA"/>
</dbReference>
<sequence>MLTIENKSIEVAPQAEASAEISGLDLYFASGLLGFELNKDFELITDPELAPYQWLRGKDADQSFLVIPPGYVVEHYSIELADEDVALLGLENSEDAVVLNIATYHADETVTVNLKGPIVYNKSTQKARQVVPRNAAELSLAHPMGN</sequence>
<proteinExistence type="inferred from homology"/>
<evidence type="ECO:0008006" key="5">
    <source>
        <dbReference type="Google" id="ProtNLM"/>
    </source>
</evidence>
<dbReference type="PANTHER" id="PTHR39190">
    <property type="entry name" value="FLAGELLAR ASSEMBLY FACTOR FLIW"/>
    <property type="match status" value="1"/>
</dbReference>
<keyword evidence="3" id="KW-0810">Translation regulation</keyword>
<dbReference type="Gene3D" id="2.30.290.10">
    <property type="entry name" value="BH3618-like"/>
    <property type="match status" value="1"/>
</dbReference>
<dbReference type="InterPro" id="IPR003775">
    <property type="entry name" value="Flagellar_assembly_factor_FliW"/>
</dbReference>
<dbReference type="InterPro" id="IPR024046">
    <property type="entry name" value="Flagellar_assmbl_FliW_dom_sf"/>
</dbReference>
<dbReference type="PANTHER" id="PTHR39190:SF1">
    <property type="entry name" value="FLAGELLAR ASSEMBLY FACTOR FLIW"/>
    <property type="match status" value="1"/>
</dbReference>